<dbReference type="SUPFAM" id="SSF116846">
    <property type="entry name" value="MIT domain"/>
    <property type="match status" value="1"/>
</dbReference>
<dbReference type="CDD" id="cd02683">
    <property type="entry name" value="MIT_1"/>
    <property type="match status" value="1"/>
</dbReference>
<sequence>MSKLAGMEGSASRVLLRAVELDGAARLAEALVCYQEGIQLLLDVLKATTDEAKKEKYRERIGEYMDRAEEIKKHVQLEKEAGKYHEQIHIAAGSVGNSYGRLFKPYIDQTLTEVWVDDPYIRSKHQIMNFLRFCELLVKSDCQVRRIHLTTGEEEGPRQEEQKGRLGGLGESLQQYGISLEVQYSHTLHDREIRFSNGWIIKIGRGLDIFRPTKGQFQIGFCDYDLRECHETTVDIFHNKHLKTSTHGDVSS</sequence>
<protein>
    <submittedName>
        <fullName evidence="3">MIT domain-containing protein 1-like isoform X1</fullName>
    </submittedName>
</protein>
<proteinExistence type="predicted"/>
<dbReference type="InterPro" id="IPR038113">
    <property type="entry name" value="MITD1_C_sf"/>
</dbReference>
<feature type="domain" description="MIT" evidence="1">
    <location>
        <begin position="4"/>
        <end position="82"/>
    </location>
</feature>
<dbReference type="OrthoDB" id="19553at2759"/>
<dbReference type="KEGG" id="bbel:109470057"/>
<dbReference type="InterPro" id="IPR036181">
    <property type="entry name" value="MIT_dom_sf"/>
</dbReference>
<evidence type="ECO:0000259" key="1">
    <source>
        <dbReference type="SMART" id="SM00745"/>
    </source>
</evidence>
<dbReference type="Pfam" id="PF04212">
    <property type="entry name" value="MIT"/>
    <property type="match status" value="1"/>
</dbReference>
<dbReference type="InterPro" id="IPR052817">
    <property type="entry name" value="MIT_domain_contain_protein1"/>
</dbReference>
<dbReference type="CDD" id="cd02685">
    <property type="entry name" value="MIT_C"/>
    <property type="match status" value="1"/>
</dbReference>
<gene>
    <name evidence="3" type="primary">LOC109470057</name>
</gene>
<dbReference type="InterPro" id="IPR032341">
    <property type="entry name" value="MITD1_C"/>
</dbReference>
<dbReference type="Proteomes" id="UP000515135">
    <property type="component" value="Unplaced"/>
</dbReference>
<dbReference type="Pfam" id="PF16565">
    <property type="entry name" value="MIT_C"/>
    <property type="match status" value="1"/>
</dbReference>
<name>A0A6P4Y5W8_BRABE</name>
<dbReference type="InterPro" id="IPR045331">
    <property type="entry name" value="MITD1_N"/>
</dbReference>
<dbReference type="PANTHER" id="PTHR21222:SF1">
    <property type="entry name" value="MIT DOMAIN-CONTAINING PROTEIN 1"/>
    <property type="match status" value="1"/>
</dbReference>
<dbReference type="PANTHER" id="PTHR21222">
    <property type="entry name" value="MIT DOMAIN-CONTAINING PROTEIN 1"/>
    <property type="match status" value="1"/>
</dbReference>
<dbReference type="SMART" id="SM00745">
    <property type="entry name" value="MIT"/>
    <property type="match status" value="1"/>
</dbReference>
<dbReference type="Gene3D" id="3.30.870.30">
    <property type="entry name" value="MITD, C-terminal phospholipase D-like domain"/>
    <property type="match status" value="1"/>
</dbReference>
<dbReference type="InterPro" id="IPR007330">
    <property type="entry name" value="MIT_dom"/>
</dbReference>
<dbReference type="Gene3D" id="1.20.58.80">
    <property type="entry name" value="Phosphotransferase system, lactose/cellobiose-type IIA subunit"/>
    <property type="match status" value="1"/>
</dbReference>
<dbReference type="AlphaFoldDB" id="A0A6P4Y5W8"/>
<keyword evidence="2" id="KW-1185">Reference proteome</keyword>
<dbReference type="RefSeq" id="XP_019624395.1">
    <property type="nucleotide sequence ID" value="XM_019768836.1"/>
</dbReference>
<evidence type="ECO:0000313" key="3">
    <source>
        <dbReference type="RefSeq" id="XP_019624395.1"/>
    </source>
</evidence>
<reference evidence="3" key="1">
    <citation type="submission" date="2025-08" db="UniProtKB">
        <authorList>
            <consortium name="RefSeq"/>
        </authorList>
    </citation>
    <scope>IDENTIFICATION</scope>
    <source>
        <tissue evidence="3">Gonad</tissue>
    </source>
</reference>
<accession>A0A6P4Y5W8</accession>
<evidence type="ECO:0000313" key="2">
    <source>
        <dbReference type="Proteomes" id="UP000515135"/>
    </source>
</evidence>
<dbReference type="GeneID" id="109470057"/>
<organism evidence="2 3">
    <name type="scientific">Branchiostoma belcheri</name>
    <name type="common">Amphioxus</name>
    <dbReference type="NCBI Taxonomy" id="7741"/>
    <lineage>
        <taxon>Eukaryota</taxon>
        <taxon>Metazoa</taxon>
        <taxon>Chordata</taxon>
        <taxon>Cephalochordata</taxon>
        <taxon>Leptocardii</taxon>
        <taxon>Amphioxiformes</taxon>
        <taxon>Branchiostomatidae</taxon>
        <taxon>Branchiostoma</taxon>
    </lineage>
</organism>